<feature type="transmembrane region" description="Helical" evidence="1">
    <location>
        <begin position="379"/>
        <end position="403"/>
    </location>
</feature>
<accession>A0A916W1G2</accession>
<sequence>MIRFFAAHPTAAFLLALGLVVSGLMALPGLQRDTFPDFLADRVEISAAYPGANAAEVEETICVAIEDALDAVSGIDQLHCTARANVGIARIEVAFGHDVSRLLTDVKTQIDAIATFPDTVEDPIVRQLDVSKPLVSIAVSGTMSETALKSLAEDMRARILRIPGIAEVSISGFSDRRFDIALNSIDLERYGLTAGMIAQAIRRQNIELPAGTIETSERNIALRVGARSRSVSELERMVVRETAAGGAIRLGDIATITENFVEPEIRSLFNGQRAAVLNLLRNSEADALNVFAEVEYFIETERLRLPATASLSLTNDMTSVISERLGLLTINALQGFGLVCLVLWAFFSLRFSLMVALALPLSLLGAVFLMSVVGYDLNLLTTVGLLIAIGLLIDSAVVINENIARHASAGLNIIEAANRGVKEVSGAVLASFLTSVAIFAPLAFLEGDIGRVLRVMPVVLLIVLSVSLVVSFLVLPFFTARALDTAAPHPIRQRLDAAFDAFRDRVVGNIVRLAVSWRYLTLGLTGLCFLAAISLLAGGTLKFQAFPDLEGDIIEARLMMTPGTPLHRTEETVAKIIAALERTDDALGAGGYTIVRNIAVDFSRNANFSDRGPHLATIKADLVPSEDRTARVNEILQLWRQDVGVLTDIVSLTFSEPAIGPAGRPIEIRLAGNDLDQLQTAGIALSDLITGYIGVSDVTTDLHRGTPEIQLTLRDGAGRLGLDATSIATQLRAGLYGLTADEVRIGSETVRIDVRHSADWRADLGQIDDFGLLTDDGRRVPLSAVAYISYSRDMALIPRVDGMRTVTISGDIDPAIVNANELITLVVDQFSPVLSERFPDITMTLAGQAQSQAETAGSMQRVFVIGLIAMFMILSFQFRSYVEPLIVMLSIPLALTGVLVGHWLMGLDMSMPSVVGFVSLAGIVVNNAILLVVFMRSHLDQGRSVIEAATQASLERFRAIFVTTATTVAGLVPLLFETSLQAQVLVPLVASLAFGLLAATLLVLILVPALYVILDDLRVIGRKEQPSLAPV</sequence>
<feature type="transmembrane region" description="Helical" evidence="1">
    <location>
        <begin position="456"/>
        <end position="478"/>
    </location>
</feature>
<feature type="transmembrane region" description="Helical" evidence="1">
    <location>
        <begin position="353"/>
        <end position="373"/>
    </location>
</feature>
<dbReference type="Gene3D" id="3.30.70.1320">
    <property type="entry name" value="Multidrug efflux transporter AcrB pore domain like"/>
    <property type="match status" value="1"/>
</dbReference>
<dbReference type="SUPFAM" id="SSF82693">
    <property type="entry name" value="Multidrug efflux transporter AcrB pore domain, PN1, PN2, PC1 and PC2 subdomains"/>
    <property type="match status" value="2"/>
</dbReference>
<dbReference type="Gene3D" id="3.30.2090.10">
    <property type="entry name" value="Multidrug efflux transporter AcrB TolC docking domain, DN and DC subdomains"/>
    <property type="match status" value="2"/>
</dbReference>
<proteinExistence type="predicted"/>
<evidence type="ECO:0000313" key="2">
    <source>
        <dbReference type="EMBL" id="GGA59530.1"/>
    </source>
</evidence>
<evidence type="ECO:0000313" key="3">
    <source>
        <dbReference type="Proteomes" id="UP000596977"/>
    </source>
</evidence>
<reference evidence="2 3" key="1">
    <citation type="journal article" date="2014" name="Int. J. Syst. Evol. Microbiol.">
        <title>Complete genome sequence of Corynebacterium casei LMG S-19264T (=DSM 44701T), isolated from a smear-ripened cheese.</title>
        <authorList>
            <consortium name="US DOE Joint Genome Institute (JGI-PGF)"/>
            <person name="Walter F."/>
            <person name="Albersmeier A."/>
            <person name="Kalinowski J."/>
            <person name="Ruckert C."/>
        </authorList>
    </citation>
    <scope>NUCLEOTIDE SEQUENCE [LARGE SCALE GENOMIC DNA]</scope>
    <source>
        <strain evidence="2 3">CGMCC 1.15896</strain>
    </source>
</reference>
<keyword evidence="1" id="KW-0812">Transmembrane</keyword>
<dbReference type="PRINTS" id="PR00702">
    <property type="entry name" value="ACRIFLAVINRP"/>
</dbReference>
<dbReference type="PANTHER" id="PTHR32063">
    <property type="match status" value="1"/>
</dbReference>
<dbReference type="AlphaFoldDB" id="A0A916W1G2"/>
<feature type="transmembrane region" description="Helical" evidence="1">
    <location>
        <begin position="424"/>
        <end position="444"/>
    </location>
</feature>
<feature type="transmembrane region" description="Helical" evidence="1">
    <location>
        <begin position="988"/>
        <end position="1014"/>
    </location>
</feature>
<name>A0A916W1G2_9HYPH</name>
<evidence type="ECO:0000256" key="1">
    <source>
        <dbReference type="SAM" id="Phobius"/>
    </source>
</evidence>
<feature type="transmembrane region" description="Helical" evidence="1">
    <location>
        <begin position="911"/>
        <end position="935"/>
    </location>
</feature>
<dbReference type="GO" id="GO:0005886">
    <property type="term" value="C:plasma membrane"/>
    <property type="evidence" value="ECO:0007669"/>
    <property type="project" value="TreeGrafter"/>
</dbReference>
<keyword evidence="3" id="KW-1185">Reference proteome</keyword>
<dbReference type="InterPro" id="IPR027463">
    <property type="entry name" value="AcrB_DN_DC_subdom"/>
</dbReference>
<comment type="caution">
    <text evidence="2">The sequence shown here is derived from an EMBL/GenBank/DDBJ whole genome shotgun (WGS) entry which is preliminary data.</text>
</comment>
<dbReference type="GO" id="GO:0042910">
    <property type="term" value="F:xenobiotic transmembrane transporter activity"/>
    <property type="evidence" value="ECO:0007669"/>
    <property type="project" value="TreeGrafter"/>
</dbReference>
<feature type="transmembrane region" description="Helical" evidence="1">
    <location>
        <begin position="325"/>
        <end position="346"/>
    </location>
</feature>
<keyword evidence="1" id="KW-0472">Membrane</keyword>
<dbReference type="Pfam" id="PF00873">
    <property type="entry name" value="ACR_tran"/>
    <property type="match status" value="1"/>
</dbReference>
<feature type="transmembrane region" description="Helical" evidence="1">
    <location>
        <begin position="956"/>
        <end position="976"/>
    </location>
</feature>
<dbReference type="SUPFAM" id="SSF82866">
    <property type="entry name" value="Multidrug efflux transporter AcrB transmembrane domain"/>
    <property type="match status" value="2"/>
</dbReference>
<dbReference type="Gene3D" id="3.30.70.1430">
    <property type="entry name" value="Multidrug efflux transporter AcrB pore domain"/>
    <property type="match status" value="2"/>
</dbReference>
<dbReference type="InterPro" id="IPR001036">
    <property type="entry name" value="Acrflvin-R"/>
</dbReference>
<protein>
    <submittedName>
        <fullName evidence="2">Acriflavin resistance protein</fullName>
    </submittedName>
</protein>
<dbReference type="PANTHER" id="PTHR32063:SF33">
    <property type="entry name" value="RND SUPERFAMILY EFFLUX PUMP PERMEASE COMPONENT"/>
    <property type="match status" value="1"/>
</dbReference>
<dbReference type="Gene3D" id="1.20.1640.10">
    <property type="entry name" value="Multidrug efflux transporter AcrB transmembrane domain"/>
    <property type="match status" value="2"/>
</dbReference>
<dbReference type="SUPFAM" id="SSF82714">
    <property type="entry name" value="Multidrug efflux transporter AcrB TolC docking domain, DN and DC subdomains"/>
    <property type="match status" value="2"/>
</dbReference>
<organism evidence="2 3">
    <name type="scientific">Pelagibacterium lentulum</name>
    <dbReference type="NCBI Taxonomy" id="2029865"/>
    <lineage>
        <taxon>Bacteria</taxon>
        <taxon>Pseudomonadati</taxon>
        <taxon>Pseudomonadota</taxon>
        <taxon>Alphaproteobacteria</taxon>
        <taxon>Hyphomicrobiales</taxon>
        <taxon>Devosiaceae</taxon>
        <taxon>Pelagibacterium</taxon>
    </lineage>
</organism>
<feature type="transmembrane region" description="Helical" evidence="1">
    <location>
        <begin position="519"/>
        <end position="541"/>
    </location>
</feature>
<gene>
    <name evidence="2" type="ORF">GCM10011499_32110</name>
</gene>
<dbReference type="RefSeq" id="WP_127071917.1">
    <property type="nucleotide sequence ID" value="NZ_BMKB01000005.1"/>
</dbReference>
<feature type="transmembrane region" description="Helical" evidence="1">
    <location>
        <begin position="885"/>
        <end position="905"/>
    </location>
</feature>
<dbReference type="EMBL" id="BMKB01000005">
    <property type="protein sequence ID" value="GGA59530.1"/>
    <property type="molecule type" value="Genomic_DNA"/>
</dbReference>
<feature type="transmembrane region" description="Helical" evidence="1">
    <location>
        <begin position="859"/>
        <end position="878"/>
    </location>
</feature>
<dbReference type="OrthoDB" id="8308837at2"/>
<dbReference type="Proteomes" id="UP000596977">
    <property type="component" value="Unassembled WGS sequence"/>
</dbReference>
<keyword evidence="1" id="KW-1133">Transmembrane helix</keyword>
<dbReference type="Gene3D" id="3.30.70.1440">
    <property type="entry name" value="Multidrug efflux transporter AcrB pore domain"/>
    <property type="match status" value="1"/>
</dbReference>